<reference evidence="1" key="1">
    <citation type="journal article" date="2017" name="ISME J.">
        <title>Genomic exploration of individual giant ocean viruses.</title>
        <authorList>
            <person name="Wilson W.H."/>
            <person name="Gilg I.C."/>
            <person name="Moniruzzaman M."/>
            <person name="Field E.K."/>
            <person name="Koren S."/>
            <person name="LeCleir G.R."/>
            <person name="Martinez Martinez J."/>
            <person name="Poulton N.J."/>
            <person name="Swan B.K."/>
            <person name="Stepanauskas R."/>
            <person name="Wilhelm S.W."/>
        </authorList>
    </citation>
    <scope>NUCLEOTIDE SEQUENCE</scope>
</reference>
<gene>
    <name evidence="1" type="ORF">SAGO17_00104</name>
</gene>
<name>A0A1X9VNW3_9VIRU</name>
<proteinExistence type="predicted"/>
<dbReference type="EMBL" id="KY565527">
    <property type="protein sequence ID" value="ARR75022.1"/>
    <property type="molecule type" value="Genomic_DNA"/>
</dbReference>
<evidence type="ECO:0000313" key="1">
    <source>
        <dbReference type="EMBL" id="ARR75022.1"/>
    </source>
</evidence>
<protein>
    <submittedName>
        <fullName evidence="1">Uncharacterized protein</fullName>
    </submittedName>
</protein>
<accession>A0A1X9VNW3</accession>
<sequence length="76" mass="9107">MARFMMYVMSFSRNLGIILFHDLKCVITRSMTIFCSCSHSRFRISLIFSSRSMLLHLYYNELKRDLVFVCEYPQAH</sequence>
<organism evidence="1">
    <name type="scientific">Mimivirus AB-566-O17</name>
    <dbReference type="NCBI Taxonomy" id="1988039"/>
    <lineage>
        <taxon>Viruses</taxon>
        <taxon>Varidnaviria</taxon>
        <taxon>Bamfordvirae</taxon>
        <taxon>Nucleocytoviricota</taxon>
        <taxon>Megaviricetes</taxon>
        <taxon>Imitervirales</taxon>
        <taxon>Mimiviridae</taxon>
        <taxon>Megamimivirinae</taxon>
        <taxon>Mimivirus</taxon>
    </lineage>
</organism>